<dbReference type="Proteomes" id="UP000501802">
    <property type="component" value="Chromosome"/>
</dbReference>
<feature type="transmembrane region" description="Helical" evidence="1">
    <location>
        <begin position="288"/>
        <end position="305"/>
    </location>
</feature>
<organism evidence="2 3">
    <name type="scientific">Spirosoma aureum</name>
    <dbReference type="NCBI Taxonomy" id="2692134"/>
    <lineage>
        <taxon>Bacteria</taxon>
        <taxon>Pseudomonadati</taxon>
        <taxon>Bacteroidota</taxon>
        <taxon>Cytophagia</taxon>
        <taxon>Cytophagales</taxon>
        <taxon>Cytophagaceae</taxon>
        <taxon>Spirosoma</taxon>
    </lineage>
</organism>
<feature type="transmembrane region" description="Helical" evidence="1">
    <location>
        <begin position="12"/>
        <end position="36"/>
    </location>
</feature>
<keyword evidence="3" id="KW-1185">Reference proteome</keyword>
<feature type="transmembrane region" description="Helical" evidence="1">
    <location>
        <begin position="177"/>
        <end position="195"/>
    </location>
</feature>
<accession>A0A6G9APT4</accession>
<evidence type="ECO:0000256" key="1">
    <source>
        <dbReference type="SAM" id="Phobius"/>
    </source>
</evidence>
<protein>
    <submittedName>
        <fullName evidence="2">Uncharacterized protein</fullName>
    </submittedName>
</protein>
<keyword evidence="1" id="KW-0472">Membrane</keyword>
<keyword evidence="1" id="KW-0812">Transmembrane</keyword>
<gene>
    <name evidence="2" type="ORF">G8759_17840</name>
</gene>
<reference evidence="2 3" key="1">
    <citation type="submission" date="2020-03" db="EMBL/GenBank/DDBJ databases">
        <authorList>
            <person name="Kim M.K."/>
        </authorList>
    </citation>
    <scope>NUCLEOTIDE SEQUENCE [LARGE SCALE GENOMIC DNA]</scope>
    <source>
        <strain evidence="2 3">BT328</strain>
    </source>
</reference>
<dbReference type="RefSeq" id="WP_167210285.1">
    <property type="nucleotide sequence ID" value="NZ_CP050063.1"/>
</dbReference>
<name>A0A6G9APT4_9BACT</name>
<dbReference type="KEGG" id="spib:G8759_17840"/>
<keyword evidence="1" id="KW-1133">Transmembrane helix</keyword>
<evidence type="ECO:0000313" key="3">
    <source>
        <dbReference type="Proteomes" id="UP000501802"/>
    </source>
</evidence>
<proteinExistence type="predicted"/>
<dbReference type="EMBL" id="CP050063">
    <property type="protein sequence ID" value="QIP14344.1"/>
    <property type="molecule type" value="Genomic_DNA"/>
</dbReference>
<sequence length="320" mass="37267">MLKDFFATLGRIYTFIMSVVLAVILGAATWVCWGFYEEEQQQNEFTKEGKLVSVPVVQANQQQKSWRDILSNSTYLTVRYNHKDYPIRFVMDSVFIGSGDDVSLLYHPRYDAFRQPNSGVHFNRSTLKSRLIDWSTVSTFSTENRLLLLCLVLATASFFVITGVLVTILPLTFLQDIARIVLVIVLCIACIFFTYDSWKYYEYYQALKRNGHPVTVQVLDTQRISHRRSSRTSSGWYEYRARILYQQQERIIPISSDDFDALKPPGSLQAYYDESMNDFMSVDFPPDYIRLFIPLFFGFLVFMLMRNGIFRKETGNLANR</sequence>
<feature type="transmembrane region" description="Helical" evidence="1">
    <location>
        <begin position="146"/>
        <end position="170"/>
    </location>
</feature>
<dbReference type="AlphaFoldDB" id="A0A6G9APT4"/>
<evidence type="ECO:0000313" key="2">
    <source>
        <dbReference type="EMBL" id="QIP14344.1"/>
    </source>
</evidence>